<feature type="compositionally biased region" description="Low complexity" evidence="1">
    <location>
        <begin position="20"/>
        <end position="30"/>
    </location>
</feature>
<gene>
    <name evidence="2" type="ORF">DESUT3_30900</name>
</gene>
<reference evidence="2 3" key="2">
    <citation type="journal article" date="2021" name="Int. J. Syst. Evol. Microbiol.">
        <title>Isolation and Polyphasic Characterization of Desulfuromonas versatilis sp. Nov., an Electrogenic Bacteria Capable of Versatile Metabolism Isolated from a Graphene Oxide-Reducing Enrichment Culture.</title>
        <authorList>
            <person name="Xie L."/>
            <person name="Yoshida N."/>
            <person name="Ishii S."/>
            <person name="Meng L."/>
        </authorList>
    </citation>
    <scope>NUCLEOTIDE SEQUENCE [LARGE SCALE GENOMIC DNA]</scope>
    <source>
        <strain evidence="2 3">NIT-T3</strain>
    </source>
</reference>
<feature type="region of interest" description="Disordered" evidence="1">
    <location>
        <begin position="1"/>
        <end position="30"/>
    </location>
</feature>
<keyword evidence="3" id="KW-1185">Reference proteome</keyword>
<organism evidence="2 3">
    <name type="scientific">Desulfuromonas versatilis</name>
    <dbReference type="NCBI Taxonomy" id="2802975"/>
    <lineage>
        <taxon>Bacteria</taxon>
        <taxon>Pseudomonadati</taxon>
        <taxon>Thermodesulfobacteriota</taxon>
        <taxon>Desulfuromonadia</taxon>
        <taxon>Desulfuromonadales</taxon>
        <taxon>Desulfuromonadaceae</taxon>
        <taxon>Desulfuromonas</taxon>
    </lineage>
</organism>
<evidence type="ECO:0000313" key="2">
    <source>
        <dbReference type="EMBL" id="BCR06021.1"/>
    </source>
</evidence>
<accession>A0ABN6E157</accession>
<dbReference type="Proteomes" id="UP001319827">
    <property type="component" value="Chromosome"/>
</dbReference>
<feature type="region of interest" description="Disordered" evidence="1">
    <location>
        <begin position="54"/>
        <end position="78"/>
    </location>
</feature>
<name>A0ABN6E157_9BACT</name>
<evidence type="ECO:0000256" key="1">
    <source>
        <dbReference type="SAM" id="MobiDB-lite"/>
    </source>
</evidence>
<protein>
    <submittedName>
        <fullName evidence="2">Uncharacterized protein</fullName>
    </submittedName>
</protein>
<evidence type="ECO:0000313" key="3">
    <source>
        <dbReference type="Proteomes" id="UP001319827"/>
    </source>
</evidence>
<reference evidence="2 3" key="1">
    <citation type="journal article" date="2016" name="C (Basel)">
        <title>Selective Growth of and Electricity Production by Marine Exoelectrogenic Bacteria in Self-Aggregated Hydrogel of Microbially Reduced Graphene Oxide.</title>
        <authorList>
            <person name="Yoshida N."/>
            <person name="Goto Y."/>
            <person name="Miyata Y."/>
        </authorList>
    </citation>
    <scope>NUCLEOTIDE SEQUENCE [LARGE SCALE GENOMIC DNA]</scope>
    <source>
        <strain evidence="2 3">NIT-T3</strain>
    </source>
</reference>
<dbReference type="EMBL" id="AP024355">
    <property type="protein sequence ID" value="BCR06021.1"/>
    <property type="molecule type" value="Genomic_DNA"/>
</dbReference>
<proteinExistence type="predicted"/>
<sequence>MAVKSRSLRITQRTPPPSSSPFSSPASGPSLKLKVRSFLILPRLFPVRLRPAPIHRPGMDLEGRPVLPSPPDIHLLSP</sequence>